<organism evidence="3 4">
    <name type="scientific">Rhodotorula paludigena</name>
    <dbReference type="NCBI Taxonomy" id="86838"/>
    <lineage>
        <taxon>Eukaryota</taxon>
        <taxon>Fungi</taxon>
        <taxon>Dikarya</taxon>
        <taxon>Basidiomycota</taxon>
        <taxon>Pucciniomycotina</taxon>
        <taxon>Microbotryomycetes</taxon>
        <taxon>Sporidiobolales</taxon>
        <taxon>Sporidiobolaceae</taxon>
        <taxon>Rhodotorula</taxon>
    </lineage>
</organism>
<dbReference type="Proteomes" id="UP001342314">
    <property type="component" value="Unassembled WGS sequence"/>
</dbReference>
<feature type="region of interest" description="Disordered" evidence="1">
    <location>
        <begin position="117"/>
        <end position="151"/>
    </location>
</feature>
<feature type="compositionally biased region" description="Low complexity" evidence="1">
    <location>
        <begin position="19"/>
        <end position="36"/>
    </location>
</feature>
<reference evidence="3 4" key="1">
    <citation type="submission" date="2021-12" db="EMBL/GenBank/DDBJ databases">
        <title>High titer production of polyol ester of fatty acids by Rhodotorula paludigena BS15 towards product separation-free biomass refinery.</title>
        <authorList>
            <person name="Mano J."/>
            <person name="Ono H."/>
            <person name="Tanaka T."/>
            <person name="Naito K."/>
            <person name="Sushida H."/>
            <person name="Ike M."/>
            <person name="Tokuyasu K."/>
            <person name="Kitaoka M."/>
        </authorList>
    </citation>
    <scope>NUCLEOTIDE SEQUENCE [LARGE SCALE GENOMIC DNA]</scope>
    <source>
        <strain evidence="3 4">BS15</strain>
    </source>
</reference>
<name>A0AAV5GMI5_9BASI</name>
<sequence>MHPAYRFPRSNASLDLTDPSSVPSPAAPSGSQSHPSLLITDSYGEKQPPAQGGLNDAEYFAKFESATRTLLDQSTGLSAPNPAHLSAASFPAKPLSRISEYSESAYSLGAYSRNSQEPFAEAPSRASSPAPSPVDPAFGNMPPSLSFPAPPVYAAHLSAQSGAPLVPVTTPTSPQPTPSLIRASGLSGLTVTNPDAPSIPSDGASPSPSPSITRHHLPSRPLTTPLPLSAPAPVPVPLDNFAAPPSDDRSASPAWSAHQEVMVQLPGRGPVLVGAGAAAVAAGQQQQQRFSRHIPDDSQSTTIWATAEDEKFDPAYGTGGYDGVSLVQSNEVGSSNRFTLDDAGEGYRAQRKGSAASSTGTQGWDPEVPKRGANRRLWWAFAVLVIIGVAVGVGVGVGKRQADERRAEEDMASASPSSASASAYSSLPSIARPSATSGGATTTYSTTFGYERSGSTTVIPLTYTIPTSYFTRGDGRYQFTEDVVLPELSGSGSFTSELRFRVAPTGTASGAAEATVETAAARREKREAPHRHERERRMRLIR</sequence>
<keyword evidence="2" id="KW-0812">Transmembrane</keyword>
<evidence type="ECO:0000256" key="1">
    <source>
        <dbReference type="SAM" id="MobiDB-lite"/>
    </source>
</evidence>
<feature type="region of interest" description="Disordered" evidence="1">
    <location>
        <begin position="400"/>
        <end position="422"/>
    </location>
</feature>
<keyword evidence="2" id="KW-0472">Membrane</keyword>
<keyword evidence="2" id="KW-1133">Transmembrane helix</keyword>
<evidence type="ECO:0000313" key="3">
    <source>
        <dbReference type="EMBL" id="GJN93796.1"/>
    </source>
</evidence>
<feature type="compositionally biased region" description="Basic and acidic residues" evidence="1">
    <location>
        <begin position="520"/>
        <end position="542"/>
    </location>
</feature>
<dbReference type="EMBL" id="BQKY01000015">
    <property type="protein sequence ID" value="GJN93796.1"/>
    <property type="molecule type" value="Genomic_DNA"/>
</dbReference>
<dbReference type="AlphaFoldDB" id="A0AAV5GMI5"/>
<feature type="compositionally biased region" description="Low complexity" evidence="1">
    <location>
        <begin position="509"/>
        <end position="519"/>
    </location>
</feature>
<feature type="compositionally biased region" description="Basic and acidic residues" evidence="1">
    <location>
        <begin position="400"/>
        <end position="409"/>
    </location>
</feature>
<evidence type="ECO:0000313" key="4">
    <source>
        <dbReference type="Proteomes" id="UP001342314"/>
    </source>
</evidence>
<feature type="transmembrane region" description="Helical" evidence="2">
    <location>
        <begin position="377"/>
        <end position="397"/>
    </location>
</feature>
<proteinExistence type="predicted"/>
<feature type="region of interest" description="Disordered" evidence="1">
    <location>
        <begin position="340"/>
        <end position="369"/>
    </location>
</feature>
<comment type="caution">
    <text evidence="3">The sequence shown here is derived from an EMBL/GenBank/DDBJ whole genome shotgun (WGS) entry which is preliminary data.</text>
</comment>
<feature type="compositionally biased region" description="Low complexity" evidence="1">
    <location>
        <begin position="194"/>
        <end position="212"/>
    </location>
</feature>
<feature type="region of interest" description="Disordered" evidence="1">
    <location>
        <begin position="165"/>
        <end position="231"/>
    </location>
</feature>
<gene>
    <name evidence="3" type="ORF">Rhopal_006854-T1</name>
</gene>
<evidence type="ECO:0000256" key="2">
    <source>
        <dbReference type="SAM" id="Phobius"/>
    </source>
</evidence>
<keyword evidence="4" id="KW-1185">Reference proteome</keyword>
<evidence type="ECO:0008006" key="5">
    <source>
        <dbReference type="Google" id="ProtNLM"/>
    </source>
</evidence>
<feature type="compositionally biased region" description="Low complexity" evidence="1">
    <location>
        <begin position="118"/>
        <end position="129"/>
    </location>
</feature>
<feature type="region of interest" description="Disordered" evidence="1">
    <location>
        <begin position="509"/>
        <end position="542"/>
    </location>
</feature>
<feature type="compositionally biased region" description="Low complexity" evidence="1">
    <location>
        <begin position="412"/>
        <end position="422"/>
    </location>
</feature>
<protein>
    <recommendedName>
        <fullName evidence="5">Proteophosphoglycan ppg4</fullName>
    </recommendedName>
</protein>
<accession>A0AAV5GMI5</accession>
<feature type="region of interest" description="Disordered" evidence="1">
    <location>
        <begin position="1"/>
        <end position="57"/>
    </location>
</feature>